<dbReference type="SMART" id="SM00226">
    <property type="entry name" value="LMWPc"/>
    <property type="match status" value="1"/>
</dbReference>
<evidence type="ECO:0000259" key="2">
    <source>
        <dbReference type="SMART" id="SM00226"/>
    </source>
</evidence>
<keyword evidence="4" id="KW-1185">Reference proteome</keyword>
<dbReference type="Proteomes" id="UP001378188">
    <property type="component" value="Unassembled WGS sequence"/>
</dbReference>
<proteinExistence type="predicted"/>
<dbReference type="GO" id="GO:0046685">
    <property type="term" value="P:response to arsenic-containing substance"/>
    <property type="evidence" value="ECO:0007669"/>
    <property type="project" value="UniProtKB-KW"/>
</dbReference>
<comment type="caution">
    <text evidence="3">The sequence shown here is derived from an EMBL/GenBank/DDBJ whole genome shotgun (WGS) entry which is preliminary data.</text>
</comment>
<feature type="domain" description="Phosphotyrosine protein phosphatase I" evidence="2">
    <location>
        <begin position="6"/>
        <end position="141"/>
    </location>
</feature>
<reference evidence="3 4" key="1">
    <citation type="submission" date="2024-02" db="EMBL/GenBank/DDBJ databases">
        <title>Genome analysis and characterization of Microbaculum marinisediminis sp. nov., isolated from marine sediment.</title>
        <authorList>
            <person name="Du Z.-J."/>
            <person name="Ye Y.-Q."/>
            <person name="Zhang Z.-R."/>
            <person name="Yuan S.-M."/>
            <person name="Zhang X.-Y."/>
        </authorList>
    </citation>
    <scope>NUCLEOTIDE SEQUENCE [LARGE SCALE GENOMIC DNA]</scope>
    <source>
        <strain evidence="3 4">SDUM1044001</strain>
    </source>
</reference>
<dbReference type="AlphaFoldDB" id="A0AAW9RJV9"/>
<dbReference type="EMBL" id="JAZHOF010000009">
    <property type="protein sequence ID" value="MEJ8574017.1"/>
    <property type="molecule type" value="Genomic_DNA"/>
</dbReference>
<gene>
    <name evidence="3" type="ORF">V3328_21195</name>
</gene>
<dbReference type="SUPFAM" id="SSF52788">
    <property type="entry name" value="Phosphotyrosine protein phosphatases I"/>
    <property type="match status" value="1"/>
</dbReference>
<dbReference type="Gene3D" id="3.40.50.2300">
    <property type="match status" value="1"/>
</dbReference>
<dbReference type="PANTHER" id="PTHR43428:SF1">
    <property type="entry name" value="ARSENATE REDUCTASE"/>
    <property type="match status" value="1"/>
</dbReference>
<evidence type="ECO:0000313" key="3">
    <source>
        <dbReference type="EMBL" id="MEJ8574017.1"/>
    </source>
</evidence>
<accession>A0AAW9RJV9</accession>
<keyword evidence="1" id="KW-0059">Arsenical resistance</keyword>
<evidence type="ECO:0000313" key="4">
    <source>
        <dbReference type="Proteomes" id="UP001378188"/>
    </source>
</evidence>
<sequence>MNGSPSAVLFACGMNAVRSPMAAAITRHLFPNAIYVASAGVREGEPDGFVTAVMEEIGIDVSRHQPHTFEDLADTSFDVVISLAPEAHHRALELTRTMAFDAEYWPTEDPTVVGGTREQRLDAYRRVRDTLLQRIKERFGWKPPLTG</sequence>
<dbReference type="InterPro" id="IPR036196">
    <property type="entry name" value="Ptyr_pPase_sf"/>
</dbReference>
<dbReference type="InterPro" id="IPR023485">
    <property type="entry name" value="Ptyr_pPase"/>
</dbReference>
<protein>
    <submittedName>
        <fullName evidence="3">Low molecular weight phosphatase family protein</fullName>
    </submittedName>
</protein>
<dbReference type="PANTHER" id="PTHR43428">
    <property type="entry name" value="ARSENATE REDUCTASE"/>
    <property type="match status" value="1"/>
</dbReference>
<organism evidence="3 4">
    <name type="scientific">Microbaculum marinum</name>
    <dbReference type="NCBI Taxonomy" id="1764581"/>
    <lineage>
        <taxon>Bacteria</taxon>
        <taxon>Pseudomonadati</taxon>
        <taxon>Pseudomonadota</taxon>
        <taxon>Alphaproteobacteria</taxon>
        <taxon>Hyphomicrobiales</taxon>
        <taxon>Tepidamorphaceae</taxon>
        <taxon>Microbaculum</taxon>
    </lineage>
</organism>
<evidence type="ECO:0000256" key="1">
    <source>
        <dbReference type="ARBA" id="ARBA00022849"/>
    </source>
</evidence>
<dbReference type="Pfam" id="PF01451">
    <property type="entry name" value="LMWPc"/>
    <property type="match status" value="1"/>
</dbReference>
<name>A0AAW9RJV9_9HYPH</name>